<dbReference type="AlphaFoldDB" id="A0A6A6BGH9"/>
<evidence type="ECO:0000313" key="9">
    <source>
        <dbReference type="EMBL" id="KAF2143272.1"/>
    </source>
</evidence>
<protein>
    <recommendedName>
        <fullName evidence="8">Rhodopsin domain-containing protein</fullName>
    </recommendedName>
</protein>
<dbReference type="InterPro" id="IPR049326">
    <property type="entry name" value="Rhodopsin_dom_fungi"/>
</dbReference>
<keyword evidence="4 7" id="KW-0472">Membrane</keyword>
<feature type="transmembrane region" description="Helical" evidence="7">
    <location>
        <begin position="64"/>
        <end position="85"/>
    </location>
</feature>
<accession>A0A6A6BGH9</accession>
<feature type="transmembrane region" description="Helical" evidence="7">
    <location>
        <begin position="32"/>
        <end position="52"/>
    </location>
</feature>
<sequence length="462" mass="51766">MSDSSSNNASDDVPAYYDPTAPAPYWRRDLELAIICITNIFTLTIIAARIATQYKRFKRIRKGEAWLAVAGVILIFPLWACQIGMNRYGSGLHAWNIPDEWLEPYWIYSWGWLGYYFDVSMIKVSVCYSLLEILPSSFRGFRYLVYSLCIAIMALGTANALIWLFQCQPFMSNFDFDVEPTSCIDIDITRYVWAGVSIAIDVLLIWIPLAVLQRTRLQKHEKVVLMLVFGANILGSIATGVSCYAIWLNRESNAAADLTYTETPLVICNNIEILFYTIGGSLTVLSRYFIKRAAAYSQGTQLKSKTPSSGFSKIPEAIRKISNSASGSRAQRQESKVPSSNLSPLPQHHGEDIELQELQGQQPFAHAAPGMAAEEDSTWQTWETSYGITVRRNLSPSCIDSIGVLPDIETPPPEEWQGLGERQSNGTTWLDTVREPSEEDVPPPSPFSPIRHTELTNGQNNH</sequence>
<gene>
    <name evidence="9" type="ORF">K452DRAFT_168475</name>
</gene>
<dbReference type="PANTHER" id="PTHR33048">
    <property type="entry name" value="PTH11-LIKE INTEGRAL MEMBRANE PROTEIN (AFU_ORTHOLOGUE AFUA_5G11245)"/>
    <property type="match status" value="1"/>
</dbReference>
<keyword evidence="10" id="KW-1185">Reference proteome</keyword>
<evidence type="ECO:0000256" key="1">
    <source>
        <dbReference type="ARBA" id="ARBA00004141"/>
    </source>
</evidence>
<dbReference type="RefSeq" id="XP_033398984.1">
    <property type="nucleotide sequence ID" value="XM_033535763.1"/>
</dbReference>
<dbReference type="GO" id="GO:0016020">
    <property type="term" value="C:membrane"/>
    <property type="evidence" value="ECO:0007669"/>
    <property type="project" value="UniProtKB-SubCell"/>
</dbReference>
<comment type="similarity">
    <text evidence="5">Belongs to the SAT4 family.</text>
</comment>
<feature type="transmembrane region" description="Helical" evidence="7">
    <location>
        <begin position="273"/>
        <end position="290"/>
    </location>
</feature>
<evidence type="ECO:0000256" key="6">
    <source>
        <dbReference type="SAM" id="MobiDB-lite"/>
    </source>
</evidence>
<feature type="region of interest" description="Disordered" evidence="6">
    <location>
        <begin position="323"/>
        <end position="348"/>
    </location>
</feature>
<evidence type="ECO:0000256" key="5">
    <source>
        <dbReference type="ARBA" id="ARBA00038359"/>
    </source>
</evidence>
<evidence type="ECO:0000259" key="8">
    <source>
        <dbReference type="Pfam" id="PF20684"/>
    </source>
</evidence>
<name>A0A6A6BGH9_9PEZI</name>
<proteinExistence type="inferred from homology"/>
<evidence type="ECO:0000256" key="2">
    <source>
        <dbReference type="ARBA" id="ARBA00022692"/>
    </source>
</evidence>
<feature type="transmembrane region" description="Helical" evidence="7">
    <location>
        <begin position="224"/>
        <end position="247"/>
    </location>
</feature>
<feature type="compositionally biased region" description="Polar residues" evidence="6">
    <location>
        <begin position="323"/>
        <end position="344"/>
    </location>
</feature>
<keyword evidence="2 7" id="KW-0812">Transmembrane</keyword>
<evidence type="ECO:0000313" key="10">
    <source>
        <dbReference type="Proteomes" id="UP000799438"/>
    </source>
</evidence>
<dbReference type="InterPro" id="IPR052337">
    <property type="entry name" value="SAT4-like"/>
</dbReference>
<reference evidence="9" key="1">
    <citation type="journal article" date="2020" name="Stud. Mycol.">
        <title>101 Dothideomycetes genomes: a test case for predicting lifestyles and emergence of pathogens.</title>
        <authorList>
            <person name="Haridas S."/>
            <person name="Albert R."/>
            <person name="Binder M."/>
            <person name="Bloem J."/>
            <person name="Labutti K."/>
            <person name="Salamov A."/>
            <person name="Andreopoulos B."/>
            <person name="Baker S."/>
            <person name="Barry K."/>
            <person name="Bills G."/>
            <person name="Bluhm B."/>
            <person name="Cannon C."/>
            <person name="Castanera R."/>
            <person name="Culley D."/>
            <person name="Daum C."/>
            <person name="Ezra D."/>
            <person name="Gonzalez J."/>
            <person name="Henrissat B."/>
            <person name="Kuo A."/>
            <person name="Liang C."/>
            <person name="Lipzen A."/>
            <person name="Lutzoni F."/>
            <person name="Magnuson J."/>
            <person name="Mondo S."/>
            <person name="Nolan M."/>
            <person name="Ohm R."/>
            <person name="Pangilinan J."/>
            <person name="Park H.-J."/>
            <person name="Ramirez L."/>
            <person name="Alfaro M."/>
            <person name="Sun H."/>
            <person name="Tritt A."/>
            <person name="Yoshinaga Y."/>
            <person name="Zwiers L.-H."/>
            <person name="Turgeon B."/>
            <person name="Goodwin S."/>
            <person name="Spatafora J."/>
            <person name="Crous P."/>
            <person name="Grigoriev I."/>
        </authorList>
    </citation>
    <scope>NUCLEOTIDE SEQUENCE</scope>
    <source>
        <strain evidence="9">CBS 121167</strain>
    </source>
</reference>
<feature type="domain" description="Rhodopsin" evidence="8">
    <location>
        <begin position="49"/>
        <end position="288"/>
    </location>
</feature>
<evidence type="ECO:0000256" key="7">
    <source>
        <dbReference type="SAM" id="Phobius"/>
    </source>
</evidence>
<feature type="transmembrane region" description="Helical" evidence="7">
    <location>
        <begin position="191"/>
        <end position="212"/>
    </location>
</feature>
<feature type="transmembrane region" description="Helical" evidence="7">
    <location>
        <begin position="105"/>
        <end position="131"/>
    </location>
</feature>
<keyword evidence="3 7" id="KW-1133">Transmembrane helix</keyword>
<dbReference type="Pfam" id="PF20684">
    <property type="entry name" value="Fung_rhodopsin"/>
    <property type="match status" value="1"/>
</dbReference>
<comment type="subcellular location">
    <subcellularLocation>
        <location evidence="1">Membrane</location>
        <topology evidence="1">Multi-pass membrane protein</topology>
    </subcellularLocation>
</comment>
<dbReference type="Proteomes" id="UP000799438">
    <property type="component" value="Unassembled WGS sequence"/>
</dbReference>
<dbReference type="PANTHER" id="PTHR33048:SF163">
    <property type="entry name" value="INTEGRAL MEMBRANE PROTEIN (AFU_ORTHOLOGUE AFUA_8G05510)"/>
    <property type="match status" value="1"/>
</dbReference>
<dbReference type="OrthoDB" id="3934549at2759"/>
<dbReference type="EMBL" id="ML995482">
    <property type="protein sequence ID" value="KAF2143272.1"/>
    <property type="molecule type" value="Genomic_DNA"/>
</dbReference>
<evidence type="ECO:0000256" key="4">
    <source>
        <dbReference type="ARBA" id="ARBA00023136"/>
    </source>
</evidence>
<organism evidence="9 10">
    <name type="scientific">Aplosporella prunicola CBS 121167</name>
    <dbReference type="NCBI Taxonomy" id="1176127"/>
    <lineage>
        <taxon>Eukaryota</taxon>
        <taxon>Fungi</taxon>
        <taxon>Dikarya</taxon>
        <taxon>Ascomycota</taxon>
        <taxon>Pezizomycotina</taxon>
        <taxon>Dothideomycetes</taxon>
        <taxon>Dothideomycetes incertae sedis</taxon>
        <taxon>Botryosphaeriales</taxon>
        <taxon>Aplosporellaceae</taxon>
        <taxon>Aplosporella</taxon>
    </lineage>
</organism>
<feature type="region of interest" description="Disordered" evidence="6">
    <location>
        <begin position="404"/>
        <end position="462"/>
    </location>
</feature>
<feature type="transmembrane region" description="Helical" evidence="7">
    <location>
        <begin position="143"/>
        <end position="165"/>
    </location>
</feature>
<evidence type="ECO:0000256" key="3">
    <source>
        <dbReference type="ARBA" id="ARBA00022989"/>
    </source>
</evidence>
<dbReference type="GeneID" id="54293259"/>